<name>A0A6C1C3A6_9ACTN</name>
<dbReference type="GO" id="GO:0004252">
    <property type="term" value="F:serine-type endopeptidase activity"/>
    <property type="evidence" value="ECO:0007669"/>
    <property type="project" value="InterPro"/>
</dbReference>
<evidence type="ECO:0000256" key="7">
    <source>
        <dbReference type="SAM" id="MobiDB-lite"/>
    </source>
</evidence>
<evidence type="ECO:0000256" key="6">
    <source>
        <dbReference type="ARBA" id="ARBA00023136"/>
    </source>
</evidence>
<feature type="region of interest" description="Disordered" evidence="7">
    <location>
        <begin position="1"/>
        <end position="30"/>
    </location>
</feature>
<evidence type="ECO:0000256" key="3">
    <source>
        <dbReference type="ARBA" id="ARBA00022519"/>
    </source>
</evidence>
<feature type="transmembrane region" description="Helical" evidence="8">
    <location>
        <begin position="220"/>
        <end position="239"/>
    </location>
</feature>
<dbReference type="SUPFAM" id="SSF144091">
    <property type="entry name" value="Rhomboid-like"/>
    <property type="match status" value="1"/>
</dbReference>
<organism evidence="10 11">
    <name type="scientific">Streptomyces albus</name>
    <dbReference type="NCBI Taxonomy" id="1888"/>
    <lineage>
        <taxon>Bacteria</taxon>
        <taxon>Bacillati</taxon>
        <taxon>Actinomycetota</taxon>
        <taxon>Actinomycetes</taxon>
        <taxon>Kitasatosporales</taxon>
        <taxon>Streptomycetaceae</taxon>
        <taxon>Streptomyces</taxon>
    </lineage>
</organism>
<evidence type="ECO:0000256" key="4">
    <source>
        <dbReference type="ARBA" id="ARBA00022692"/>
    </source>
</evidence>
<dbReference type="Pfam" id="PF01694">
    <property type="entry name" value="Rhomboid"/>
    <property type="match status" value="1"/>
</dbReference>
<feature type="transmembrane region" description="Helical" evidence="8">
    <location>
        <begin position="99"/>
        <end position="119"/>
    </location>
</feature>
<evidence type="ECO:0000256" key="1">
    <source>
        <dbReference type="ARBA" id="ARBA00004141"/>
    </source>
</evidence>
<dbReference type="PANTHER" id="PTHR43066:SF26">
    <property type="entry name" value="RHOMBOID PROTEASE GLPG"/>
    <property type="match status" value="1"/>
</dbReference>
<feature type="compositionally biased region" description="Basic and acidic residues" evidence="7">
    <location>
        <begin position="1"/>
        <end position="20"/>
    </location>
</feature>
<keyword evidence="2" id="KW-1003">Cell membrane</keyword>
<dbReference type="EMBL" id="RCIY01000002">
    <property type="protein sequence ID" value="TGG89516.1"/>
    <property type="molecule type" value="Genomic_DNA"/>
</dbReference>
<keyword evidence="4 8" id="KW-0812">Transmembrane</keyword>
<evidence type="ECO:0000256" key="5">
    <source>
        <dbReference type="ARBA" id="ARBA00022989"/>
    </source>
</evidence>
<feature type="transmembrane region" description="Helical" evidence="8">
    <location>
        <begin position="155"/>
        <end position="174"/>
    </location>
</feature>
<dbReference type="PANTHER" id="PTHR43066">
    <property type="entry name" value="RHOMBOID-RELATED PROTEIN"/>
    <property type="match status" value="1"/>
</dbReference>
<sequence>MPGDGRTHSRHDPDMDHTDDPGATPPRRTGRRRPWVTYALIGCCFLVFLAGPASGVVPSHGTGRLVQESRAAWFDRWGVVPEALLSGRARPLLTPLTALFLHANWLHLLGNLLFLFVFGGPVEQRMGPPRFALFYLGTGYAAMCCYAVAHPESAQPLVGASGAVSAVLGAFLFLHPRTRVTSVFPFLFFLPLRFPAWAVLLFWVTLQWLAARQDAGGPGIAHLAHVAGFTLGFLCAWLGHRRARVTGPTPACEGERPP</sequence>
<dbReference type="GO" id="GO:0016020">
    <property type="term" value="C:membrane"/>
    <property type="evidence" value="ECO:0007669"/>
    <property type="project" value="UniProtKB-SubCell"/>
</dbReference>
<evidence type="ECO:0000259" key="9">
    <source>
        <dbReference type="Pfam" id="PF01694"/>
    </source>
</evidence>
<evidence type="ECO:0000313" key="10">
    <source>
        <dbReference type="EMBL" id="TGG89516.1"/>
    </source>
</evidence>
<comment type="subcellular location">
    <subcellularLocation>
        <location evidence="1">Membrane</location>
        <topology evidence="1">Multi-pass membrane protein</topology>
    </subcellularLocation>
</comment>
<evidence type="ECO:0000256" key="2">
    <source>
        <dbReference type="ARBA" id="ARBA00022475"/>
    </source>
</evidence>
<gene>
    <name evidence="10" type="ORF">D8771_01000</name>
</gene>
<dbReference type="AlphaFoldDB" id="A0A6C1C3A6"/>
<keyword evidence="3" id="KW-0997">Cell inner membrane</keyword>
<comment type="caution">
    <text evidence="10">The sequence shown here is derived from an EMBL/GenBank/DDBJ whole genome shotgun (WGS) entry which is preliminary data.</text>
</comment>
<accession>A0A6C1C3A6</accession>
<feature type="transmembrane region" description="Helical" evidence="8">
    <location>
        <begin position="186"/>
        <end position="208"/>
    </location>
</feature>
<evidence type="ECO:0000256" key="8">
    <source>
        <dbReference type="SAM" id="Phobius"/>
    </source>
</evidence>
<evidence type="ECO:0000313" key="11">
    <source>
        <dbReference type="Proteomes" id="UP000298111"/>
    </source>
</evidence>
<proteinExistence type="predicted"/>
<keyword evidence="10" id="KW-0378">Hydrolase</keyword>
<dbReference type="Gene3D" id="1.20.1540.10">
    <property type="entry name" value="Rhomboid-like"/>
    <property type="match status" value="1"/>
</dbReference>
<dbReference type="Proteomes" id="UP000298111">
    <property type="component" value="Unassembled WGS sequence"/>
</dbReference>
<reference evidence="10 11" key="1">
    <citation type="submission" date="2018-10" db="EMBL/GenBank/DDBJ databases">
        <title>Isolation of pseudouridimycin from Streptomyces albus DSM 40763.</title>
        <authorList>
            <person name="Rosenqvist P."/>
            <person name="Metsae-Ketelae M."/>
            <person name="Virta P."/>
        </authorList>
    </citation>
    <scope>NUCLEOTIDE SEQUENCE [LARGE SCALE GENOMIC DNA]</scope>
    <source>
        <strain evidence="10 11">DSM 40763</strain>
    </source>
</reference>
<keyword evidence="5 8" id="KW-1133">Transmembrane helix</keyword>
<dbReference type="InterPro" id="IPR035952">
    <property type="entry name" value="Rhomboid-like_sf"/>
</dbReference>
<protein>
    <submittedName>
        <fullName evidence="10">Rhomboid family intramembrane serine protease</fullName>
    </submittedName>
</protein>
<dbReference type="InterPro" id="IPR022764">
    <property type="entry name" value="Peptidase_S54_rhomboid_dom"/>
</dbReference>
<keyword evidence="10" id="KW-0645">Protease</keyword>
<feature type="transmembrane region" description="Helical" evidence="8">
    <location>
        <begin position="131"/>
        <end position="149"/>
    </location>
</feature>
<feature type="transmembrane region" description="Helical" evidence="8">
    <location>
        <begin position="35"/>
        <end position="57"/>
    </location>
</feature>
<dbReference type="GO" id="GO:0006508">
    <property type="term" value="P:proteolysis"/>
    <property type="evidence" value="ECO:0007669"/>
    <property type="project" value="UniProtKB-KW"/>
</dbReference>
<feature type="domain" description="Peptidase S54 rhomboid" evidence="9">
    <location>
        <begin position="96"/>
        <end position="241"/>
    </location>
</feature>
<keyword evidence="6 8" id="KW-0472">Membrane</keyword>